<dbReference type="PRINTS" id="PR00196">
    <property type="entry name" value="ANNEXIN"/>
</dbReference>
<feature type="compositionally biased region" description="Low complexity" evidence="5">
    <location>
        <begin position="845"/>
        <end position="854"/>
    </location>
</feature>
<comment type="caution">
    <text evidence="6">The sequence shown here is derived from an EMBL/GenBank/DDBJ whole genome shotgun (WGS) entry which is preliminary data.</text>
</comment>
<dbReference type="SUPFAM" id="SSF47874">
    <property type="entry name" value="Annexin"/>
    <property type="match status" value="2"/>
</dbReference>
<protein>
    <submittedName>
        <fullName evidence="6">Anxa6 protein</fullName>
    </submittedName>
</protein>
<feature type="region of interest" description="Disordered" evidence="5">
    <location>
        <begin position="733"/>
        <end position="772"/>
    </location>
</feature>
<dbReference type="GO" id="GO:0032509">
    <property type="term" value="P:endosome transport via multivesicular body sorting pathway"/>
    <property type="evidence" value="ECO:0007669"/>
    <property type="project" value="TreeGrafter"/>
</dbReference>
<dbReference type="EMBL" id="JAFCMP010000335">
    <property type="protein sequence ID" value="KAG5181096.1"/>
    <property type="molecule type" value="Genomic_DNA"/>
</dbReference>
<dbReference type="GO" id="GO:0005509">
    <property type="term" value="F:calcium ion binding"/>
    <property type="evidence" value="ECO:0007669"/>
    <property type="project" value="InterPro"/>
</dbReference>
<keyword evidence="1" id="KW-0677">Repeat</keyword>
<evidence type="ECO:0000313" key="7">
    <source>
        <dbReference type="Proteomes" id="UP000664859"/>
    </source>
</evidence>
<keyword evidence="3" id="KW-0041">Annexin</keyword>
<gene>
    <name evidence="6" type="ORF">JKP88DRAFT_263629</name>
</gene>
<keyword evidence="2" id="KW-0106">Calcium</keyword>
<feature type="compositionally biased region" description="Low complexity" evidence="5">
    <location>
        <begin position="701"/>
        <end position="710"/>
    </location>
</feature>
<dbReference type="GO" id="GO:0012506">
    <property type="term" value="C:vesicle membrane"/>
    <property type="evidence" value="ECO:0007669"/>
    <property type="project" value="TreeGrafter"/>
</dbReference>
<dbReference type="GO" id="GO:0005886">
    <property type="term" value="C:plasma membrane"/>
    <property type="evidence" value="ECO:0007669"/>
    <property type="project" value="TreeGrafter"/>
</dbReference>
<name>A0A835YT40_9STRA</name>
<dbReference type="GO" id="GO:0005544">
    <property type="term" value="F:calcium-dependent phospholipid binding"/>
    <property type="evidence" value="ECO:0007669"/>
    <property type="project" value="UniProtKB-KW"/>
</dbReference>
<proteinExistence type="predicted"/>
<dbReference type="Gene3D" id="1.10.220.10">
    <property type="entry name" value="Annexin"/>
    <property type="match status" value="8"/>
</dbReference>
<dbReference type="InterPro" id="IPR018502">
    <property type="entry name" value="Annexin_repeat"/>
</dbReference>
<dbReference type="FunFam" id="1.10.220.10:FF:000002">
    <property type="entry name" value="Annexin"/>
    <property type="match status" value="1"/>
</dbReference>
<dbReference type="GO" id="GO:0001786">
    <property type="term" value="F:phosphatidylserine binding"/>
    <property type="evidence" value="ECO:0007669"/>
    <property type="project" value="TreeGrafter"/>
</dbReference>
<dbReference type="OrthoDB" id="37886at2759"/>
<dbReference type="PANTHER" id="PTHR10502">
    <property type="entry name" value="ANNEXIN"/>
    <property type="match status" value="1"/>
</dbReference>
<evidence type="ECO:0000256" key="3">
    <source>
        <dbReference type="ARBA" id="ARBA00023216"/>
    </source>
</evidence>
<reference evidence="6" key="1">
    <citation type="submission" date="2021-02" db="EMBL/GenBank/DDBJ databases">
        <title>First Annotated Genome of the Yellow-green Alga Tribonema minus.</title>
        <authorList>
            <person name="Mahan K.M."/>
        </authorList>
    </citation>
    <scope>NUCLEOTIDE SEQUENCE</scope>
    <source>
        <strain evidence="6">UTEX B ZZ1240</strain>
    </source>
</reference>
<organism evidence="6 7">
    <name type="scientific">Tribonema minus</name>
    <dbReference type="NCBI Taxonomy" id="303371"/>
    <lineage>
        <taxon>Eukaryota</taxon>
        <taxon>Sar</taxon>
        <taxon>Stramenopiles</taxon>
        <taxon>Ochrophyta</taxon>
        <taxon>PX clade</taxon>
        <taxon>Xanthophyceae</taxon>
        <taxon>Tribonematales</taxon>
        <taxon>Tribonemataceae</taxon>
        <taxon>Tribonema</taxon>
    </lineage>
</organism>
<evidence type="ECO:0000256" key="1">
    <source>
        <dbReference type="ARBA" id="ARBA00022737"/>
    </source>
</evidence>
<dbReference type="InterPro" id="IPR037104">
    <property type="entry name" value="Annexin_sf"/>
</dbReference>
<feature type="compositionally biased region" description="Basic and acidic residues" evidence="5">
    <location>
        <begin position="691"/>
        <end position="700"/>
    </location>
</feature>
<dbReference type="Proteomes" id="UP000664859">
    <property type="component" value="Unassembled WGS sequence"/>
</dbReference>
<dbReference type="GO" id="GO:0005634">
    <property type="term" value="C:nucleus"/>
    <property type="evidence" value="ECO:0007669"/>
    <property type="project" value="TreeGrafter"/>
</dbReference>
<feature type="region of interest" description="Disordered" evidence="5">
    <location>
        <begin position="815"/>
        <end position="854"/>
    </location>
</feature>
<evidence type="ECO:0000313" key="6">
    <source>
        <dbReference type="EMBL" id="KAG5181096.1"/>
    </source>
</evidence>
<keyword evidence="7" id="KW-1185">Reference proteome</keyword>
<dbReference type="InterPro" id="IPR001464">
    <property type="entry name" value="Annexin"/>
</dbReference>
<sequence>MNSSVASSLHDIEACTDPGVICQVLAGEVETLTTFVAYRDANDIREATSGLGTDETALIGILCNRTKSQMHRIDRAVHALYEKSLLQVVDGDIGGHFGDMVSYALQPKHVLGSLFLTKACSGVGCDESVVIDLVCTHNNEELEAIQAHWSAANDKPMIDKINAELDGDFKKLVIKLFQGCKSESTDVDENLAAQQATELYKATFARILGEASRAQIQAIKAAYERAQGASLQRAIEKECNGHFKRLLVALLAPSREAYIATALYRAFEGVGTNDARVARMLGCVDKPEMAAVCAYYVDTWGVALVEAIRDELSGCFEDAAVAWVAATDPTQGLEYANRGLPEDGGDDARSVAKAFFNERAALTDYIAQARPCLTVIAVVDAVAIRRACKGIGTKDKALIEVLCARSKDHLKRVNAYYHSLFGTSLLAEVHDETTGYYRQLMEYALMPTDDLDAMVVKQACDGLGTDETLLVEALAPLSNSRMIALKAKFEAKYGQPLIDRMNSELSGTLRTVIVALLRAVRDEGSAVDSELAANQAEQLHAAGAGRLGTDEETFISILTRASFEQVQAIKAAYERAQGASLESAIRSESRGDAENALLALLRTPHAGYAAALKRAFRGLGTDDAAVARALGSNDKPDVARIADIYLENFGQTLVEALKEELSGSFRLAAVTWVAAAAVAAPSDIAALTRDMPQKQEEERAPAAPAEAPEIPVVPPADLPAVTVVVAPQLAAAAVTKGEGKGGDDSDSDSSTDESSDGHASEASAHSSDGEGAEAQGWVMTPELQHLFALRRKVQRNGNKHRTRMLTQQIRAAIAAQQGAPAPVPKNPAKGRTPAQKRAARERRAAAAAAAAAHN</sequence>
<dbReference type="GO" id="GO:0005737">
    <property type="term" value="C:cytoplasm"/>
    <property type="evidence" value="ECO:0007669"/>
    <property type="project" value="TreeGrafter"/>
</dbReference>
<keyword evidence="4" id="KW-0111">Calcium/phospholipid-binding</keyword>
<feature type="compositionally biased region" description="Acidic residues" evidence="5">
    <location>
        <begin position="744"/>
        <end position="754"/>
    </location>
</feature>
<dbReference type="PROSITE" id="PS51897">
    <property type="entry name" value="ANNEXIN_2"/>
    <property type="match status" value="6"/>
</dbReference>
<evidence type="ECO:0000256" key="2">
    <source>
        <dbReference type="ARBA" id="ARBA00022837"/>
    </source>
</evidence>
<dbReference type="AlphaFoldDB" id="A0A835YT40"/>
<evidence type="ECO:0000256" key="4">
    <source>
        <dbReference type="ARBA" id="ARBA00023302"/>
    </source>
</evidence>
<feature type="region of interest" description="Disordered" evidence="5">
    <location>
        <begin position="690"/>
        <end position="711"/>
    </location>
</feature>
<accession>A0A835YT40</accession>
<dbReference type="SMART" id="SM00335">
    <property type="entry name" value="ANX"/>
    <property type="match status" value="8"/>
</dbReference>
<dbReference type="PANTHER" id="PTHR10502:SF233">
    <property type="entry name" value="ANNEXIN B9"/>
    <property type="match status" value="1"/>
</dbReference>
<dbReference type="Pfam" id="PF00191">
    <property type="entry name" value="Annexin"/>
    <property type="match status" value="8"/>
</dbReference>
<evidence type="ECO:0000256" key="5">
    <source>
        <dbReference type="SAM" id="MobiDB-lite"/>
    </source>
</evidence>